<organism evidence="17 18">
    <name type="scientific">Kytococcus sedentarius (strain ATCC 14392 / DSM 20547 / JCM 11482 / CCUG 33030 / NBRC 15357 / NCTC 11040 / CCM 314 / 541)</name>
    <name type="common">Micrococcus sedentarius</name>
    <dbReference type="NCBI Taxonomy" id="478801"/>
    <lineage>
        <taxon>Bacteria</taxon>
        <taxon>Bacillati</taxon>
        <taxon>Actinomycetota</taxon>
        <taxon>Actinomycetes</taxon>
        <taxon>Micrococcales</taxon>
        <taxon>Kytococcaceae</taxon>
        <taxon>Kytococcus</taxon>
    </lineage>
</organism>
<evidence type="ECO:0000256" key="14">
    <source>
        <dbReference type="NCBIfam" id="TIGR01036"/>
    </source>
</evidence>
<dbReference type="NCBIfam" id="NF003652">
    <property type="entry name" value="PRK05286.2-5"/>
    <property type="match status" value="1"/>
</dbReference>
<evidence type="ECO:0000256" key="8">
    <source>
        <dbReference type="ARBA" id="ARBA00022630"/>
    </source>
</evidence>
<comment type="cofactor">
    <cofactor evidence="1">
        <name>FMN</name>
        <dbReference type="ChEBI" id="CHEBI:58210"/>
    </cofactor>
</comment>
<gene>
    <name evidence="17" type="ordered locus">Ksed_07890</name>
</gene>
<dbReference type="SUPFAM" id="SSF51395">
    <property type="entry name" value="FMN-linked oxidoreductases"/>
    <property type="match status" value="1"/>
</dbReference>
<dbReference type="InterPro" id="IPR005720">
    <property type="entry name" value="Dihydroorotate_DH_cat"/>
</dbReference>
<dbReference type="STRING" id="478801.Ksed_07890"/>
<dbReference type="GO" id="GO:0005737">
    <property type="term" value="C:cytoplasm"/>
    <property type="evidence" value="ECO:0007669"/>
    <property type="project" value="InterPro"/>
</dbReference>
<dbReference type="AlphaFoldDB" id="C7NF21"/>
<keyword evidence="11" id="KW-0560">Oxidoreductase</keyword>
<dbReference type="GO" id="GO:0106430">
    <property type="term" value="F:dihydroorotate dehydrogenase (quinone) activity"/>
    <property type="evidence" value="ECO:0007669"/>
    <property type="project" value="UniProtKB-EC"/>
</dbReference>
<dbReference type="InterPro" id="IPR001295">
    <property type="entry name" value="Dihydroorotate_DH_CS"/>
</dbReference>
<evidence type="ECO:0000256" key="7">
    <source>
        <dbReference type="ARBA" id="ARBA00018366"/>
    </source>
</evidence>
<evidence type="ECO:0000256" key="1">
    <source>
        <dbReference type="ARBA" id="ARBA00001917"/>
    </source>
</evidence>
<comment type="pathway">
    <text evidence="4">Pyrimidine metabolism; UMP biosynthesis via de novo pathway; orotate from (S)-dihydroorotate (quinone route): step 1/1.</text>
</comment>
<comment type="similarity">
    <text evidence="5">Belongs to the dihydroorotate dehydrogenase family. Type 2 subfamily.</text>
</comment>
<dbReference type="NCBIfam" id="TIGR01036">
    <property type="entry name" value="pyrD_sub2"/>
    <property type="match status" value="1"/>
</dbReference>
<keyword evidence="9" id="KW-0288">FMN</keyword>
<evidence type="ECO:0000256" key="4">
    <source>
        <dbReference type="ARBA" id="ARBA00005161"/>
    </source>
</evidence>
<sequence>MTQRGDLPARTGPARTGPSGAGAVRERVLGGGYEHLARPVLFRLGGGDAETAHHTTLQGAAAAARVPGLLHLVAAATGGLAPGQPAGGRVVCAGVAFGHRVGLAAGVDKDGTALLTWQALGLGHVELGTVTPRPQHGNPRPRVHRLRASRAVLNAMGFPNAGVEAAVHRLRVARDEGLTIPVGLSIGKNKDTPLARALEDYAACVRVAAGLPDYLAVNISSPNTPGLRGLADPEPLRALLAGVVAAERERADAAGTPPVPVLCKVAPDMDDAALHAAVGIAQEEGVAGIIATNTTLRRDGLTAEDRAWVGPERPGGVSGAPLTDRAREVVRLVRAGCDLPVVGVGGVMTPQDGVELVRAGADLVQVYTGFIYAGPALVAGIAART</sequence>
<evidence type="ECO:0000256" key="9">
    <source>
        <dbReference type="ARBA" id="ARBA00022643"/>
    </source>
</evidence>
<dbReference type="GO" id="GO:0044205">
    <property type="term" value="P:'de novo' UMP biosynthetic process"/>
    <property type="evidence" value="ECO:0007669"/>
    <property type="project" value="UniProtKB-UniPathway"/>
</dbReference>
<dbReference type="GO" id="GO:0006207">
    <property type="term" value="P:'de novo' pyrimidine nucleobase biosynthetic process"/>
    <property type="evidence" value="ECO:0007669"/>
    <property type="project" value="UniProtKB-UniRule"/>
</dbReference>
<keyword evidence="12" id="KW-0472">Membrane</keyword>
<dbReference type="InterPro" id="IPR050074">
    <property type="entry name" value="DHO_dehydrogenase"/>
</dbReference>
<dbReference type="Gene3D" id="3.20.20.70">
    <property type="entry name" value="Aldolase class I"/>
    <property type="match status" value="1"/>
</dbReference>
<dbReference type="InterPro" id="IPR005719">
    <property type="entry name" value="Dihydroorotate_DH_2"/>
</dbReference>
<evidence type="ECO:0000256" key="5">
    <source>
        <dbReference type="ARBA" id="ARBA00005359"/>
    </source>
</evidence>
<dbReference type="EMBL" id="CP001686">
    <property type="protein sequence ID" value="ACV05845.1"/>
    <property type="molecule type" value="Genomic_DNA"/>
</dbReference>
<dbReference type="eggNOG" id="COG0167">
    <property type="taxonomic scope" value="Bacteria"/>
</dbReference>
<dbReference type="Pfam" id="PF01180">
    <property type="entry name" value="DHO_dh"/>
    <property type="match status" value="1"/>
</dbReference>
<feature type="domain" description="Dihydroorotate dehydrogenase catalytic" evidence="16">
    <location>
        <begin position="91"/>
        <end position="381"/>
    </location>
</feature>
<evidence type="ECO:0000256" key="6">
    <source>
        <dbReference type="ARBA" id="ARBA00012791"/>
    </source>
</evidence>
<dbReference type="CDD" id="cd04738">
    <property type="entry name" value="DHOD_2_like"/>
    <property type="match status" value="1"/>
</dbReference>
<comment type="function">
    <text evidence="2">Catalyzes the conversion of dihydroorotate to orotate with quinone as electron acceptor.</text>
</comment>
<evidence type="ECO:0000259" key="16">
    <source>
        <dbReference type="Pfam" id="PF01180"/>
    </source>
</evidence>
<dbReference type="EC" id="1.3.5.2" evidence="6 14"/>
<evidence type="ECO:0000256" key="11">
    <source>
        <dbReference type="ARBA" id="ARBA00023002"/>
    </source>
</evidence>
<keyword evidence="10" id="KW-0665">Pyrimidine biosynthesis</keyword>
<dbReference type="InterPro" id="IPR013785">
    <property type="entry name" value="Aldolase_TIM"/>
</dbReference>
<comment type="subcellular location">
    <subcellularLocation>
        <location evidence="3">Membrane</location>
    </subcellularLocation>
</comment>
<evidence type="ECO:0000256" key="10">
    <source>
        <dbReference type="ARBA" id="ARBA00022975"/>
    </source>
</evidence>
<dbReference type="GO" id="GO:0005886">
    <property type="term" value="C:plasma membrane"/>
    <property type="evidence" value="ECO:0007669"/>
    <property type="project" value="TreeGrafter"/>
</dbReference>
<dbReference type="KEGG" id="kse:Ksed_07890"/>
<protein>
    <recommendedName>
        <fullName evidence="7 14">Dihydroorotate dehydrogenase (quinone)</fullName>
        <ecNumber evidence="6 14">1.3.5.2</ecNumber>
    </recommendedName>
</protein>
<comment type="catalytic activity">
    <reaction evidence="13">
        <text>(S)-dihydroorotate + a quinone = orotate + a quinol</text>
        <dbReference type="Rhea" id="RHEA:30187"/>
        <dbReference type="ChEBI" id="CHEBI:24646"/>
        <dbReference type="ChEBI" id="CHEBI:30839"/>
        <dbReference type="ChEBI" id="CHEBI:30864"/>
        <dbReference type="ChEBI" id="CHEBI:132124"/>
        <dbReference type="EC" id="1.3.5.2"/>
    </reaction>
</comment>
<evidence type="ECO:0000313" key="17">
    <source>
        <dbReference type="EMBL" id="ACV05845.1"/>
    </source>
</evidence>
<evidence type="ECO:0000256" key="15">
    <source>
        <dbReference type="SAM" id="MobiDB-lite"/>
    </source>
</evidence>
<dbReference type="PANTHER" id="PTHR48109">
    <property type="entry name" value="DIHYDROOROTATE DEHYDROGENASE (QUINONE), MITOCHONDRIAL-RELATED"/>
    <property type="match status" value="1"/>
</dbReference>
<keyword evidence="18" id="KW-1185">Reference proteome</keyword>
<dbReference type="PROSITE" id="PS00911">
    <property type="entry name" value="DHODEHASE_1"/>
    <property type="match status" value="1"/>
</dbReference>
<proteinExistence type="inferred from homology"/>
<evidence type="ECO:0000313" key="18">
    <source>
        <dbReference type="Proteomes" id="UP000006666"/>
    </source>
</evidence>
<accession>C7NF21</accession>
<evidence type="ECO:0000256" key="3">
    <source>
        <dbReference type="ARBA" id="ARBA00004370"/>
    </source>
</evidence>
<reference evidence="17 18" key="1">
    <citation type="journal article" date="2009" name="Stand. Genomic Sci.">
        <title>Complete genome sequence of Kytococcus sedentarius type strain (541).</title>
        <authorList>
            <person name="Sims D."/>
            <person name="Brettin T."/>
            <person name="Detter J.C."/>
            <person name="Han C."/>
            <person name="Lapidus A."/>
            <person name="Copeland A."/>
            <person name="Glavina Del Rio T."/>
            <person name="Nolan M."/>
            <person name="Chen F."/>
            <person name="Lucas S."/>
            <person name="Tice H."/>
            <person name="Cheng J.F."/>
            <person name="Bruce D."/>
            <person name="Goodwin L."/>
            <person name="Pitluck S."/>
            <person name="Ovchinnikova G."/>
            <person name="Pati A."/>
            <person name="Ivanova N."/>
            <person name="Mavrommatis K."/>
            <person name="Chen A."/>
            <person name="Palaniappan K."/>
            <person name="D'haeseleer P."/>
            <person name="Chain P."/>
            <person name="Bristow J."/>
            <person name="Eisen J.A."/>
            <person name="Markowitz V."/>
            <person name="Hugenholtz P."/>
            <person name="Schneider S."/>
            <person name="Goker M."/>
            <person name="Pukall R."/>
            <person name="Kyrpides N.C."/>
            <person name="Klenk H.P."/>
        </authorList>
    </citation>
    <scope>NUCLEOTIDE SEQUENCE [LARGE SCALE GENOMIC DNA]</scope>
    <source>
        <strain evidence="18">ATCC 14392 / DSM 20547 / JCM 11482 / CCUG 33030 / NBRC 15357 / NCTC 11040 / CCM 314 / 541</strain>
    </source>
</reference>
<evidence type="ECO:0000256" key="12">
    <source>
        <dbReference type="ARBA" id="ARBA00023136"/>
    </source>
</evidence>
<dbReference type="RefSeq" id="WP_012802260.1">
    <property type="nucleotide sequence ID" value="NC_013169.1"/>
</dbReference>
<evidence type="ECO:0000256" key="13">
    <source>
        <dbReference type="ARBA" id="ARBA00048639"/>
    </source>
</evidence>
<keyword evidence="8" id="KW-0285">Flavoprotein</keyword>
<dbReference type="PANTHER" id="PTHR48109:SF4">
    <property type="entry name" value="DIHYDROOROTATE DEHYDROGENASE (QUINONE), MITOCHONDRIAL"/>
    <property type="match status" value="1"/>
</dbReference>
<dbReference type="Proteomes" id="UP000006666">
    <property type="component" value="Chromosome"/>
</dbReference>
<feature type="region of interest" description="Disordered" evidence="15">
    <location>
        <begin position="1"/>
        <end position="23"/>
    </location>
</feature>
<dbReference type="UniPathway" id="UPA00070">
    <property type="reaction ID" value="UER00946"/>
</dbReference>
<name>C7NF21_KYTSD</name>
<dbReference type="HOGENOM" id="CLU_013640_2_0_11"/>
<evidence type="ECO:0000256" key="2">
    <source>
        <dbReference type="ARBA" id="ARBA00003125"/>
    </source>
</evidence>